<dbReference type="SUPFAM" id="SSF74788">
    <property type="entry name" value="Cullin repeat-like"/>
    <property type="match status" value="1"/>
</dbReference>
<feature type="domain" description="Exocyst complex subunit Exo70 C-terminal" evidence="4">
    <location>
        <begin position="280"/>
        <end position="635"/>
    </location>
</feature>
<evidence type="ECO:0000259" key="4">
    <source>
        <dbReference type="Pfam" id="PF03081"/>
    </source>
</evidence>
<comment type="caution">
    <text evidence="5">The sequence shown here is derived from an EMBL/GenBank/DDBJ whole genome shotgun (WGS) entry which is preliminary data.</text>
</comment>
<sequence length="673" mass="74376">MMRDEDEDAAAVASLTAARRSLGAGLEKSRALSAALSRAGPRLGEIRQRLPSLEAAVRPIRARREALTAVGGHIDRAVGPAAAVLKVFDAVHGLEPSLLSDPRHDLPGYLAVLARLEEALRFLSENCGLALQWLDDILDFLADHSLADPRFLADLKSTLSSLSAADSLDGGLLSAALDKLESEFRRLLADNSAPLPAPPAPSAAAAAAIAPSPIPVPAVQKLLAILGRMAANGRLDRCVAAYVDVRGSNIRAGLGGLGLGYLDEASDADDAQALGPLVERWGRHLEFAVKHLFEPEYKLCAEVFEPNAGAACFADIAADAGILAFLRFGRAVAETKKDPIKLLRCLEIFNSLNKLRLDFNRLFGGRACAEIQNQTRDLIKRVVEGACEIFWELLVQVELQSYTPPPADGAVPKLVSFITDYLGRLLSDEYRPVLTQVLVIHRSWKREKFHDKLLSEAILKIVAALETNFDNWSKGYDDDDAVLSYLFMMNTHWHFFKHLKGTKLGELLGDPWLRDHEQYKEYYAAMFLRESWGKLPSLLSREGLILFSGGRATARDLVKRRLKSFNESFDEMYQKQSNWVISDKDLREKTCHLVVQAIVPVYRSYMQNYGPLVEQDASASKYAKYTAQDLEKMLGSLFQHRPGKSRSFRVRHSNGKVNSMVSSPYRSSPPAVV</sequence>
<comment type="function">
    <text evidence="3">Component of the exocyst complex.</text>
</comment>
<dbReference type="Pfam" id="PF03081">
    <property type="entry name" value="Exo70_C"/>
    <property type="match status" value="1"/>
</dbReference>
<gene>
    <name evidence="5" type="ORF">ACMD2_19973</name>
</gene>
<dbReference type="STRING" id="4615.A0A199UMM1"/>
<dbReference type="InterPro" id="IPR046364">
    <property type="entry name" value="Exo70_C"/>
</dbReference>
<keyword evidence="3" id="KW-0653">Protein transport</keyword>
<dbReference type="GO" id="GO:0000145">
    <property type="term" value="C:exocyst"/>
    <property type="evidence" value="ECO:0007669"/>
    <property type="project" value="InterPro"/>
</dbReference>
<dbReference type="GO" id="GO:0015031">
    <property type="term" value="P:protein transport"/>
    <property type="evidence" value="ECO:0007669"/>
    <property type="project" value="UniProtKB-KW"/>
</dbReference>
<evidence type="ECO:0000313" key="6">
    <source>
        <dbReference type="Proteomes" id="UP000092600"/>
    </source>
</evidence>
<evidence type="ECO:0000256" key="1">
    <source>
        <dbReference type="ARBA" id="ARBA00006756"/>
    </source>
</evidence>
<dbReference type="GO" id="GO:0005546">
    <property type="term" value="F:phosphatidylinositol-4,5-bisphosphate binding"/>
    <property type="evidence" value="ECO:0007669"/>
    <property type="project" value="InterPro"/>
</dbReference>
<dbReference type="InterPro" id="IPR004140">
    <property type="entry name" value="Exo70"/>
</dbReference>
<dbReference type="GO" id="GO:0006887">
    <property type="term" value="P:exocytosis"/>
    <property type="evidence" value="ECO:0007669"/>
    <property type="project" value="UniProtKB-KW"/>
</dbReference>
<evidence type="ECO:0000256" key="3">
    <source>
        <dbReference type="RuleBase" id="RU365026"/>
    </source>
</evidence>
<dbReference type="EMBL" id="LSRQ01006454">
    <property type="protein sequence ID" value="OAY66117.1"/>
    <property type="molecule type" value="Genomic_DNA"/>
</dbReference>
<dbReference type="InterPro" id="IPR016159">
    <property type="entry name" value="Cullin_repeat-like_dom_sf"/>
</dbReference>
<dbReference type="Pfam" id="PF20669">
    <property type="entry name" value="Exo70_N"/>
    <property type="match status" value="1"/>
</dbReference>
<keyword evidence="3" id="KW-0268">Exocytosis</keyword>
<keyword evidence="2 3" id="KW-0813">Transport</keyword>
<evidence type="ECO:0000256" key="2">
    <source>
        <dbReference type="ARBA" id="ARBA00022448"/>
    </source>
</evidence>
<dbReference type="Proteomes" id="UP000092600">
    <property type="component" value="Unassembled WGS sequence"/>
</dbReference>
<dbReference type="PANTHER" id="PTHR12542:SF85">
    <property type="entry name" value="EXOCYST SUBUNIT EXO70 FAMILY PROTEIN"/>
    <property type="match status" value="1"/>
</dbReference>
<proteinExistence type="inferred from homology"/>
<reference evidence="5 6" key="1">
    <citation type="journal article" date="2016" name="DNA Res.">
        <title>The draft genome of MD-2 pineapple using hybrid error correction of long reads.</title>
        <authorList>
            <person name="Redwan R.M."/>
            <person name="Saidin A."/>
            <person name="Kumar S.V."/>
        </authorList>
    </citation>
    <scope>NUCLEOTIDE SEQUENCE [LARGE SCALE GENOMIC DNA]</scope>
    <source>
        <strain evidence="6">cv. MD2</strain>
        <tissue evidence="5">Leaf</tissue>
    </source>
</reference>
<protein>
    <recommendedName>
        <fullName evidence="3">Exocyst subunit Exo70 family protein</fullName>
    </recommendedName>
</protein>
<accession>A0A199UMM1</accession>
<comment type="similarity">
    <text evidence="1 3">Belongs to the EXO70 family.</text>
</comment>
<name>A0A199UMM1_ANACO</name>
<dbReference type="Gene3D" id="1.20.1280.170">
    <property type="entry name" value="Exocyst complex component Exo70"/>
    <property type="match status" value="1"/>
</dbReference>
<dbReference type="PANTHER" id="PTHR12542">
    <property type="entry name" value="EXOCYST COMPLEX PROTEIN EXO70"/>
    <property type="match status" value="1"/>
</dbReference>
<organism evidence="5 6">
    <name type="scientific">Ananas comosus</name>
    <name type="common">Pineapple</name>
    <name type="synonym">Ananas ananas</name>
    <dbReference type="NCBI Taxonomy" id="4615"/>
    <lineage>
        <taxon>Eukaryota</taxon>
        <taxon>Viridiplantae</taxon>
        <taxon>Streptophyta</taxon>
        <taxon>Embryophyta</taxon>
        <taxon>Tracheophyta</taxon>
        <taxon>Spermatophyta</taxon>
        <taxon>Magnoliopsida</taxon>
        <taxon>Liliopsida</taxon>
        <taxon>Poales</taxon>
        <taxon>Bromeliaceae</taxon>
        <taxon>Bromelioideae</taxon>
        <taxon>Ananas</taxon>
    </lineage>
</organism>
<dbReference type="AlphaFoldDB" id="A0A199UMM1"/>
<evidence type="ECO:0000313" key="5">
    <source>
        <dbReference type="EMBL" id="OAY66117.1"/>
    </source>
</evidence>